<feature type="domain" description="DUF4485" evidence="2">
    <location>
        <begin position="30"/>
        <end position="93"/>
    </location>
</feature>
<dbReference type="Pfam" id="PF14846">
    <property type="entry name" value="DUF4485"/>
    <property type="match status" value="1"/>
</dbReference>
<proteinExistence type="predicted"/>
<keyword evidence="4" id="KW-1185">Reference proteome</keyword>
<accession>A0A6I8U8S2</accession>
<dbReference type="EnsemblMetazoa" id="AAEL025770-RB">
    <property type="protein sequence ID" value="AAEL025770-PB"/>
    <property type="gene ID" value="AAEL025770"/>
</dbReference>
<evidence type="ECO:0000259" key="2">
    <source>
        <dbReference type="Pfam" id="PF14846"/>
    </source>
</evidence>
<dbReference type="Proteomes" id="UP000008820">
    <property type="component" value="Chromosome 2"/>
</dbReference>
<gene>
    <name evidence="3" type="primary">110675757</name>
</gene>
<dbReference type="InParanoid" id="A0A6I8U8S2"/>
<feature type="compositionally biased region" description="Low complexity" evidence="1">
    <location>
        <begin position="1"/>
        <end position="24"/>
    </location>
</feature>
<dbReference type="AlphaFoldDB" id="A0A6I8U8S2"/>
<protein>
    <recommendedName>
        <fullName evidence="2">DUF4485 domain-containing protein</fullName>
    </recommendedName>
</protein>
<organism evidence="3 4">
    <name type="scientific">Aedes aegypti</name>
    <name type="common">Yellowfever mosquito</name>
    <name type="synonym">Culex aegypti</name>
    <dbReference type="NCBI Taxonomy" id="7159"/>
    <lineage>
        <taxon>Eukaryota</taxon>
        <taxon>Metazoa</taxon>
        <taxon>Ecdysozoa</taxon>
        <taxon>Arthropoda</taxon>
        <taxon>Hexapoda</taxon>
        <taxon>Insecta</taxon>
        <taxon>Pterygota</taxon>
        <taxon>Neoptera</taxon>
        <taxon>Endopterygota</taxon>
        <taxon>Diptera</taxon>
        <taxon>Nematocera</taxon>
        <taxon>Culicoidea</taxon>
        <taxon>Culicidae</taxon>
        <taxon>Culicinae</taxon>
        <taxon>Aedini</taxon>
        <taxon>Aedes</taxon>
        <taxon>Stegomyia</taxon>
    </lineage>
</organism>
<dbReference type="InterPro" id="IPR027831">
    <property type="entry name" value="DUF4485"/>
</dbReference>
<evidence type="ECO:0000256" key="1">
    <source>
        <dbReference type="SAM" id="MobiDB-lite"/>
    </source>
</evidence>
<dbReference type="OrthoDB" id="6599787at2759"/>
<evidence type="ECO:0000313" key="4">
    <source>
        <dbReference type="Proteomes" id="UP000008820"/>
    </source>
</evidence>
<sequence length="161" mass="18439">MDATETAPEQSSSQTTPTAATGSGKPIDILDEQYAHYVQLARQMLLKIKSPTDRQICSKYLSRCCQLSNATHSAKSYRNQFFRYFLKVLDATILNQQHYVQMDDEPEPMRGEVKEVYRWSNDRKSYVAAKIIPNYAVLVYMAVCDDPQQGWDNGGFGNYEF</sequence>
<name>A0A6I8U8S2_AEDAE</name>
<evidence type="ECO:0000313" key="3">
    <source>
        <dbReference type="EnsemblMetazoa" id="AAEL025770-PB"/>
    </source>
</evidence>
<feature type="region of interest" description="Disordered" evidence="1">
    <location>
        <begin position="1"/>
        <end position="25"/>
    </location>
</feature>
<reference evidence="3" key="2">
    <citation type="submission" date="2020-05" db="UniProtKB">
        <authorList>
            <consortium name="EnsemblMetazoa"/>
        </authorList>
    </citation>
    <scope>IDENTIFICATION</scope>
    <source>
        <strain evidence="3">LVP_AGWG</strain>
    </source>
</reference>
<reference evidence="3 4" key="1">
    <citation type="submission" date="2017-06" db="EMBL/GenBank/DDBJ databases">
        <title>Aedes aegypti genome working group (AGWG) sequencing and assembly.</title>
        <authorList>
            <consortium name="Aedes aegypti Genome Working Group (AGWG)"/>
            <person name="Matthews B.J."/>
        </authorList>
    </citation>
    <scope>NUCLEOTIDE SEQUENCE [LARGE SCALE GENOMIC DNA]</scope>
    <source>
        <strain evidence="3 4">LVP_AGWG</strain>
    </source>
</reference>
<dbReference type="EnsemblMetazoa" id="AAEL025770-RA">
    <property type="protein sequence ID" value="AAEL025770-PA"/>
    <property type="gene ID" value="AAEL025770"/>
</dbReference>